<sequence length="108" mass="12684">MQDIQGIEVRGQWKPDNRFGASSPPPGSVEVAAHRVTSAPGLQNLGRLTKELIRHYILWTNLPAPWRRKEGKKRRWTGKRDGRWVMEAKWRLALFEVFHKMFRSVCFK</sequence>
<organism evidence="2 3">
    <name type="scientific">Araneus ventricosus</name>
    <name type="common">Orbweaver spider</name>
    <name type="synonym">Epeira ventricosa</name>
    <dbReference type="NCBI Taxonomy" id="182803"/>
    <lineage>
        <taxon>Eukaryota</taxon>
        <taxon>Metazoa</taxon>
        <taxon>Ecdysozoa</taxon>
        <taxon>Arthropoda</taxon>
        <taxon>Chelicerata</taxon>
        <taxon>Arachnida</taxon>
        <taxon>Araneae</taxon>
        <taxon>Araneomorphae</taxon>
        <taxon>Entelegynae</taxon>
        <taxon>Araneoidea</taxon>
        <taxon>Araneidae</taxon>
        <taxon>Araneus</taxon>
    </lineage>
</organism>
<accession>A0A4Y2GYP2</accession>
<name>A0A4Y2GYP2_ARAVE</name>
<dbReference type="Proteomes" id="UP000499080">
    <property type="component" value="Unassembled WGS sequence"/>
</dbReference>
<evidence type="ECO:0000313" key="3">
    <source>
        <dbReference type="Proteomes" id="UP000499080"/>
    </source>
</evidence>
<proteinExistence type="predicted"/>
<gene>
    <name evidence="2" type="ORF">AVEN_216363_1</name>
</gene>
<feature type="region of interest" description="Disordered" evidence="1">
    <location>
        <begin position="1"/>
        <end position="27"/>
    </location>
</feature>
<evidence type="ECO:0000313" key="2">
    <source>
        <dbReference type="EMBL" id="GBM57618.1"/>
    </source>
</evidence>
<reference evidence="2 3" key="1">
    <citation type="journal article" date="2019" name="Sci. Rep.">
        <title>Orb-weaving spider Araneus ventricosus genome elucidates the spidroin gene catalogue.</title>
        <authorList>
            <person name="Kono N."/>
            <person name="Nakamura H."/>
            <person name="Ohtoshi R."/>
            <person name="Moran D.A.P."/>
            <person name="Shinohara A."/>
            <person name="Yoshida Y."/>
            <person name="Fujiwara M."/>
            <person name="Mori M."/>
            <person name="Tomita M."/>
            <person name="Arakawa K."/>
        </authorList>
    </citation>
    <scope>NUCLEOTIDE SEQUENCE [LARGE SCALE GENOMIC DNA]</scope>
</reference>
<protein>
    <submittedName>
        <fullName evidence="2">Uncharacterized protein</fullName>
    </submittedName>
</protein>
<dbReference type="AlphaFoldDB" id="A0A4Y2GYP2"/>
<comment type="caution">
    <text evidence="2">The sequence shown here is derived from an EMBL/GenBank/DDBJ whole genome shotgun (WGS) entry which is preliminary data.</text>
</comment>
<dbReference type="EMBL" id="BGPR01001600">
    <property type="protein sequence ID" value="GBM57618.1"/>
    <property type="molecule type" value="Genomic_DNA"/>
</dbReference>
<evidence type="ECO:0000256" key="1">
    <source>
        <dbReference type="SAM" id="MobiDB-lite"/>
    </source>
</evidence>
<keyword evidence="3" id="KW-1185">Reference proteome</keyword>